<dbReference type="PANTHER" id="PTHR13710:SF154">
    <property type="entry name" value="RECQ HELICASE, PUTATIVE (AFU_ORTHOLOGUE AFUA_6G14720)-RELATED"/>
    <property type="match status" value="1"/>
</dbReference>
<dbReference type="InterPro" id="IPR001650">
    <property type="entry name" value="Helicase_C-like"/>
</dbReference>
<dbReference type="STRING" id="97972.A0A2V1CYN8"/>
<accession>A0A2V1CYN8</accession>
<dbReference type="InterPro" id="IPR027417">
    <property type="entry name" value="P-loop_NTPase"/>
</dbReference>
<keyword evidence="6" id="KW-1185">Reference proteome</keyword>
<dbReference type="Gene3D" id="3.40.50.300">
    <property type="entry name" value="P-loop containing nucleotide triphosphate hydrolases"/>
    <property type="match status" value="1"/>
</dbReference>
<dbReference type="PROSITE" id="PS51194">
    <property type="entry name" value="HELICASE_CTER"/>
    <property type="match status" value="1"/>
</dbReference>
<dbReference type="Proteomes" id="UP000244855">
    <property type="component" value="Unassembled WGS sequence"/>
</dbReference>
<dbReference type="SUPFAM" id="SSF52540">
    <property type="entry name" value="P-loop containing nucleoside triphosphate hydrolases"/>
    <property type="match status" value="1"/>
</dbReference>
<protein>
    <recommendedName>
        <fullName evidence="3">DNA 3'-5' helicase</fullName>
        <ecNumber evidence="3">5.6.2.4</ecNumber>
    </recommendedName>
</protein>
<dbReference type="GO" id="GO:0005694">
    <property type="term" value="C:chromosome"/>
    <property type="evidence" value="ECO:0007669"/>
    <property type="project" value="TreeGrafter"/>
</dbReference>
<dbReference type="EC" id="5.6.2.4" evidence="3"/>
<keyword evidence="5" id="KW-0378">Hydrolase</keyword>
<evidence type="ECO:0000259" key="4">
    <source>
        <dbReference type="PROSITE" id="PS51194"/>
    </source>
</evidence>
<dbReference type="GO" id="GO:0000724">
    <property type="term" value="P:double-strand break repair via homologous recombination"/>
    <property type="evidence" value="ECO:0007669"/>
    <property type="project" value="TreeGrafter"/>
</dbReference>
<dbReference type="GO" id="GO:0016787">
    <property type="term" value="F:hydrolase activity"/>
    <property type="evidence" value="ECO:0007669"/>
    <property type="project" value="UniProtKB-KW"/>
</dbReference>
<dbReference type="Pfam" id="PF00271">
    <property type="entry name" value="Helicase_C"/>
    <property type="match status" value="1"/>
</dbReference>
<dbReference type="OrthoDB" id="2608216at2759"/>
<evidence type="ECO:0000256" key="3">
    <source>
        <dbReference type="ARBA" id="ARBA00034808"/>
    </source>
</evidence>
<dbReference type="GO" id="GO:0043138">
    <property type="term" value="F:3'-5' DNA helicase activity"/>
    <property type="evidence" value="ECO:0007669"/>
    <property type="project" value="UniProtKB-EC"/>
</dbReference>
<comment type="catalytic activity">
    <reaction evidence="2">
        <text>Couples ATP hydrolysis with the unwinding of duplex DNA by translocating in the 3'-5' direction.</text>
        <dbReference type="EC" id="5.6.2.4"/>
    </reaction>
</comment>
<comment type="similarity">
    <text evidence="1">Belongs to the helicase family. RecQ subfamily.</text>
</comment>
<dbReference type="EMBL" id="KZ806445">
    <property type="protein sequence ID" value="PVH90303.1"/>
    <property type="molecule type" value="Genomic_DNA"/>
</dbReference>
<dbReference type="GO" id="GO:0009378">
    <property type="term" value="F:four-way junction helicase activity"/>
    <property type="evidence" value="ECO:0007669"/>
    <property type="project" value="TreeGrafter"/>
</dbReference>
<evidence type="ECO:0000313" key="6">
    <source>
        <dbReference type="Proteomes" id="UP000244855"/>
    </source>
</evidence>
<evidence type="ECO:0000256" key="1">
    <source>
        <dbReference type="ARBA" id="ARBA00005446"/>
    </source>
</evidence>
<gene>
    <name evidence="5" type="ORF">DM02DRAFT_475880</name>
</gene>
<feature type="non-terminal residue" evidence="5">
    <location>
        <position position="183"/>
    </location>
</feature>
<dbReference type="GO" id="GO:0005737">
    <property type="term" value="C:cytoplasm"/>
    <property type="evidence" value="ECO:0007669"/>
    <property type="project" value="TreeGrafter"/>
</dbReference>
<reference evidence="5 6" key="1">
    <citation type="journal article" date="2018" name="Sci. Rep.">
        <title>Comparative genomics provides insights into the lifestyle and reveals functional heterogeneity of dark septate endophytic fungi.</title>
        <authorList>
            <person name="Knapp D.G."/>
            <person name="Nemeth J.B."/>
            <person name="Barry K."/>
            <person name="Hainaut M."/>
            <person name="Henrissat B."/>
            <person name="Johnson J."/>
            <person name="Kuo A."/>
            <person name="Lim J.H.P."/>
            <person name="Lipzen A."/>
            <person name="Nolan M."/>
            <person name="Ohm R.A."/>
            <person name="Tamas L."/>
            <person name="Grigoriev I.V."/>
            <person name="Spatafora J.W."/>
            <person name="Nagy L.G."/>
            <person name="Kovacs G.M."/>
        </authorList>
    </citation>
    <scope>NUCLEOTIDE SEQUENCE [LARGE SCALE GENOMIC DNA]</scope>
    <source>
        <strain evidence="5 6">DSE2036</strain>
    </source>
</reference>
<dbReference type="PANTHER" id="PTHR13710">
    <property type="entry name" value="DNA HELICASE RECQ FAMILY MEMBER"/>
    <property type="match status" value="1"/>
</dbReference>
<organism evidence="5 6">
    <name type="scientific">Periconia macrospinosa</name>
    <dbReference type="NCBI Taxonomy" id="97972"/>
    <lineage>
        <taxon>Eukaryota</taxon>
        <taxon>Fungi</taxon>
        <taxon>Dikarya</taxon>
        <taxon>Ascomycota</taxon>
        <taxon>Pezizomycotina</taxon>
        <taxon>Dothideomycetes</taxon>
        <taxon>Pleosporomycetidae</taxon>
        <taxon>Pleosporales</taxon>
        <taxon>Massarineae</taxon>
        <taxon>Periconiaceae</taxon>
        <taxon>Periconia</taxon>
    </lineage>
</organism>
<name>A0A2V1CYN8_9PLEO</name>
<evidence type="ECO:0000256" key="2">
    <source>
        <dbReference type="ARBA" id="ARBA00034617"/>
    </source>
</evidence>
<proteinExistence type="inferred from homology"/>
<dbReference type="SMART" id="SM00490">
    <property type="entry name" value="HELICc"/>
    <property type="match status" value="1"/>
</dbReference>
<sequence>YVDREQVALFRAPTARTNVAYRVIRVGKAAKKREVEEMVLGMVRQKLRKHRQGKVVVYGNSVAKVKELAQKLGCDAYHHKAVGKASMLEEFAAGKKRVIVATSALGMGVDIPDIRCIVHIDWPFTVLDYAQESGRAGRDGVRSEAVMIVQEGQQRAAEDKQGEVEQRLVGAYAEGIDGAATCR</sequence>
<dbReference type="AlphaFoldDB" id="A0A2V1CYN8"/>
<evidence type="ECO:0000313" key="5">
    <source>
        <dbReference type="EMBL" id="PVH90303.1"/>
    </source>
</evidence>
<feature type="domain" description="Helicase C-terminal" evidence="4">
    <location>
        <begin position="34"/>
        <end position="183"/>
    </location>
</feature>
<feature type="non-terminal residue" evidence="5">
    <location>
        <position position="1"/>
    </location>
</feature>